<gene>
    <name evidence="9" type="ORF">G5C51_35195</name>
</gene>
<evidence type="ECO:0000313" key="9">
    <source>
        <dbReference type="EMBL" id="NGN69122.1"/>
    </source>
</evidence>
<sequence>MKPTVHTAFGALIVAVMLFPVYWMVNVSVQPPGSTLTTPLIPTELHFDGYAQAFEDQGGNLLTSLTVSLASVAFSLVVATPAAYALARLRSRWVSVVLLAILFSQMIPGIVVANALFSAYNQLGALNSLGGLILADSTHGIPFAILILRAFLGGVPASLVEAARVDGAGRVRAFVSIVLPVSRNALITAGLFTFLFSWSDFLFALTLTTTDDVRPVTLGLYEYLGAHVSDWNTVMATATLSSIPALILLLAAQRYIAAGVGSGALK</sequence>
<dbReference type="RefSeq" id="WP_165243766.1">
    <property type="nucleotide sequence ID" value="NZ_JAAKZV010000260.1"/>
</dbReference>
<dbReference type="SUPFAM" id="SSF161098">
    <property type="entry name" value="MetI-like"/>
    <property type="match status" value="1"/>
</dbReference>
<keyword evidence="10" id="KW-1185">Reference proteome</keyword>
<feature type="domain" description="ABC transmembrane type-1" evidence="8">
    <location>
        <begin position="61"/>
        <end position="252"/>
    </location>
</feature>
<dbReference type="PROSITE" id="PS50928">
    <property type="entry name" value="ABC_TM1"/>
    <property type="match status" value="1"/>
</dbReference>
<evidence type="ECO:0000256" key="6">
    <source>
        <dbReference type="ARBA" id="ARBA00023136"/>
    </source>
</evidence>
<keyword evidence="4 7" id="KW-0812">Transmembrane</keyword>
<dbReference type="GO" id="GO:0055085">
    <property type="term" value="P:transmembrane transport"/>
    <property type="evidence" value="ECO:0007669"/>
    <property type="project" value="InterPro"/>
</dbReference>
<feature type="transmembrane region" description="Helical" evidence="7">
    <location>
        <begin position="174"/>
        <end position="198"/>
    </location>
</feature>
<protein>
    <submittedName>
        <fullName evidence="9">Carbohydrate ABC transporter permease</fullName>
    </submittedName>
</protein>
<dbReference type="EMBL" id="JAAKZV010000260">
    <property type="protein sequence ID" value="NGN69122.1"/>
    <property type="molecule type" value="Genomic_DNA"/>
</dbReference>
<evidence type="ECO:0000256" key="7">
    <source>
        <dbReference type="RuleBase" id="RU363032"/>
    </source>
</evidence>
<keyword evidence="6 7" id="KW-0472">Membrane</keyword>
<reference evidence="9 10" key="1">
    <citation type="submission" date="2020-02" db="EMBL/GenBank/DDBJ databases">
        <title>Whole-genome analyses of novel actinobacteria.</title>
        <authorList>
            <person name="Sahin N."/>
        </authorList>
    </citation>
    <scope>NUCLEOTIDE SEQUENCE [LARGE SCALE GENOMIC DNA]</scope>
    <source>
        <strain evidence="9 10">A7024</strain>
    </source>
</reference>
<comment type="similarity">
    <text evidence="7">Belongs to the binding-protein-dependent transport system permease family.</text>
</comment>
<feature type="transmembrane region" description="Helical" evidence="7">
    <location>
        <begin position="231"/>
        <end position="252"/>
    </location>
</feature>
<evidence type="ECO:0000259" key="8">
    <source>
        <dbReference type="PROSITE" id="PS50928"/>
    </source>
</evidence>
<evidence type="ECO:0000256" key="3">
    <source>
        <dbReference type="ARBA" id="ARBA00022475"/>
    </source>
</evidence>
<feature type="transmembrane region" description="Helical" evidence="7">
    <location>
        <begin position="93"/>
        <end position="120"/>
    </location>
</feature>
<dbReference type="InterPro" id="IPR050901">
    <property type="entry name" value="BP-dep_ABC_trans_perm"/>
</dbReference>
<feature type="transmembrane region" description="Helical" evidence="7">
    <location>
        <begin position="140"/>
        <end position="162"/>
    </location>
</feature>
<name>A0A6G4UAU1_9ACTN</name>
<dbReference type="Pfam" id="PF00528">
    <property type="entry name" value="BPD_transp_1"/>
    <property type="match status" value="1"/>
</dbReference>
<proteinExistence type="inferred from homology"/>
<dbReference type="InterPro" id="IPR035906">
    <property type="entry name" value="MetI-like_sf"/>
</dbReference>
<dbReference type="AlphaFoldDB" id="A0A6G4UAU1"/>
<evidence type="ECO:0000313" key="10">
    <source>
        <dbReference type="Proteomes" id="UP000481583"/>
    </source>
</evidence>
<comment type="subcellular location">
    <subcellularLocation>
        <location evidence="1 7">Cell membrane</location>
        <topology evidence="1 7">Multi-pass membrane protein</topology>
    </subcellularLocation>
</comment>
<feature type="transmembrane region" description="Helical" evidence="7">
    <location>
        <begin position="7"/>
        <end position="25"/>
    </location>
</feature>
<evidence type="ECO:0000256" key="2">
    <source>
        <dbReference type="ARBA" id="ARBA00022448"/>
    </source>
</evidence>
<evidence type="ECO:0000256" key="4">
    <source>
        <dbReference type="ARBA" id="ARBA00022692"/>
    </source>
</evidence>
<dbReference type="PANTHER" id="PTHR32243:SF18">
    <property type="entry name" value="INNER MEMBRANE ABC TRANSPORTER PERMEASE PROTEIN YCJP"/>
    <property type="match status" value="1"/>
</dbReference>
<evidence type="ECO:0000256" key="1">
    <source>
        <dbReference type="ARBA" id="ARBA00004651"/>
    </source>
</evidence>
<dbReference type="Gene3D" id="1.10.3720.10">
    <property type="entry name" value="MetI-like"/>
    <property type="match status" value="1"/>
</dbReference>
<dbReference type="GO" id="GO:0005886">
    <property type="term" value="C:plasma membrane"/>
    <property type="evidence" value="ECO:0007669"/>
    <property type="project" value="UniProtKB-SubCell"/>
</dbReference>
<accession>A0A6G4UAU1</accession>
<keyword evidence="5 7" id="KW-1133">Transmembrane helix</keyword>
<dbReference type="Proteomes" id="UP000481583">
    <property type="component" value="Unassembled WGS sequence"/>
</dbReference>
<dbReference type="PANTHER" id="PTHR32243">
    <property type="entry name" value="MALTOSE TRANSPORT SYSTEM PERMEASE-RELATED"/>
    <property type="match status" value="1"/>
</dbReference>
<evidence type="ECO:0000256" key="5">
    <source>
        <dbReference type="ARBA" id="ARBA00022989"/>
    </source>
</evidence>
<comment type="caution">
    <text evidence="9">The sequence shown here is derived from an EMBL/GenBank/DDBJ whole genome shotgun (WGS) entry which is preliminary data.</text>
</comment>
<keyword evidence="3" id="KW-1003">Cell membrane</keyword>
<dbReference type="InterPro" id="IPR000515">
    <property type="entry name" value="MetI-like"/>
</dbReference>
<feature type="transmembrane region" description="Helical" evidence="7">
    <location>
        <begin position="65"/>
        <end position="86"/>
    </location>
</feature>
<dbReference type="CDD" id="cd06261">
    <property type="entry name" value="TM_PBP2"/>
    <property type="match status" value="1"/>
</dbReference>
<keyword evidence="2 7" id="KW-0813">Transport</keyword>
<organism evidence="9 10">
    <name type="scientific">Streptomyces coryli</name>
    <dbReference type="NCBI Taxonomy" id="1128680"/>
    <lineage>
        <taxon>Bacteria</taxon>
        <taxon>Bacillati</taxon>
        <taxon>Actinomycetota</taxon>
        <taxon>Actinomycetes</taxon>
        <taxon>Kitasatosporales</taxon>
        <taxon>Streptomycetaceae</taxon>
        <taxon>Streptomyces</taxon>
    </lineage>
</organism>